<dbReference type="PANTHER" id="PTHR20898:SF0">
    <property type="entry name" value="DAEDALUS ON 3-RELATED"/>
    <property type="match status" value="1"/>
</dbReference>
<feature type="chain" id="PRO_5006457329" description="MD-2-related lipid-recognition domain-containing protein" evidence="1">
    <location>
        <begin position="25"/>
        <end position="180"/>
    </location>
</feature>
<dbReference type="SMART" id="SM00697">
    <property type="entry name" value="DM8"/>
    <property type="match status" value="1"/>
</dbReference>
<reference evidence="2 3" key="1">
    <citation type="journal article" date="2007" name="Nature">
        <title>Evolution of genes and genomes on the Drosophila phylogeny.</title>
        <authorList>
            <consortium name="Drosophila 12 Genomes Consortium"/>
            <person name="Clark A.G."/>
            <person name="Eisen M.B."/>
            <person name="Smith D.R."/>
            <person name="Bergman C.M."/>
            <person name="Oliver B."/>
            <person name="Markow T.A."/>
            <person name="Kaufman T.C."/>
            <person name="Kellis M."/>
            <person name="Gelbart W."/>
            <person name="Iyer V.N."/>
            <person name="Pollard D.A."/>
            <person name="Sackton T.B."/>
            <person name="Larracuente A.M."/>
            <person name="Singh N.D."/>
            <person name="Abad J.P."/>
            <person name="Abt D.N."/>
            <person name="Adryan B."/>
            <person name="Aguade M."/>
            <person name="Akashi H."/>
            <person name="Anderson W.W."/>
            <person name="Aquadro C.F."/>
            <person name="Ardell D.H."/>
            <person name="Arguello R."/>
            <person name="Artieri C.G."/>
            <person name="Barbash D.A."/>
            <person name="Barker D."/>
            <person name="Barsanti P."/>
            <person name="Batterham P."/>
            <person name="Batzoglou S."/>
            <person name="Begun D."/>
            <person name="Bhutkar A."/>
            <person name="Blanco E."/>
            <person name="Bosak S.A."/>
            <person name="Bradley R.K."/>
            <person name="Brand A.D."/>
            <person name="Brent M.R."/>
            <person name="Brooks A.N."/>
            <person name="Brown R.H."/>
            <person name="Butlin R.K."/>
            <person name="Caggese C."/>
            <person name="Calvi B.R."/>
            <person name="Bernardo de Carvalho A."/>
            <person name="Caspi A."/>
            <person name="Castrezana S."/>
            <person name="Celniker S.E."/>
            <person name="Chang J.L."/>
            <person name="Chapple C."/>
            <person name="Chatterji S."/>
            <person name="Chinwalla A."/>
            <person name="Civetta A."/>
            <person name="Clifton S.W."/>
            <person name="Comeron J.M."/>
            <person name="Costello J.C."/>
            <person name="Coyne J.A."/>
            <person name="Daub J."/>
            <person name="David R.G."/>
            <person name="Delcher A.L."/>
            <person name="Delehaunty K."/>
            <person name="Do C.B."/>
            <person name="Ebling H."/>
            <person name="Edwards K."/>
            <person name="Eickbush T."/>
            <person name="Evans J.D."/>
            <person name="Filipski A."/>
            <person name="Findeiss S."/>
            <person name="Freyhult E."/>
            <person name="Fulton L."/>
            <person name="Fulton R."/>
            <person name="Garcia A.C."/>
            <person name="Gardiner A."/>
            <person name="Garfield D.A."/>
            <person name="Garvin B.E."/>
            <person name="Gibson G."/>
            <person name="Gilbert D."/>
            <person name="Gnerre S."/>
            <person name="Godfrey J."/>
            <person name="Good R."/>
            <person name="Gotea V."/>
            <person name="Gravely B."/>
            <person name="Greenberg A.J."/>
            <person name="Griffiths-Jones S."/>
            <person name="Gross S."/>
            <person name="Guigo R."/>
            <person name="Gustafson E.A."/>
            <person name="Haerty W."/>
            <person name="Hahn M.W."/>
            <person name="Halligan D.L."/>
            <person name="Halpern A.L."/>
            <person name="Halter G.M."/>
            <person name="Han M.V."/>
            <person name="Heger A."/>
            <person name="Hillier L."/>
            <person name="Hinrichs A.S."/>
            <person name="Holmes I."/>
            <person name="Hoskins R.A."/>
            <person name="Hubisz M.J."/>
            <person name="Hultmark D."/>
            <person name="Huntley M.A."/>
            <person name="Jaffe D.B."/>
            <person name="Jagadeeshan S."/>
            <person name="Jeck W.R."/>
            <person name="Johnson J."/>
            <person name="Jones C.D."/>
            <person name="Jordan W.C."/>
            <person name="Karpen G.H."/>
            <person name="Kataoka E."/>
            <person name="Keightley P.D."/>
            <person name="Kheradpour P."/>
            <person name="Kirkness E.F."/>
            <person name="Koerich L.B."/>
            <person name="Kristiansen K."/>
            <person name="Kudrna D."/>
            <person name="Kulathinal R.J."/>
            <person name="Kumar S."/>
            <person name="Kwok R."/>
            <person name="Lander E."/>
            <person name="Langley C.H."/>
            <person name="Lapoint R."/>
            <person name="Lazzaro B.P."/>
            <person name="Lee S.J."/>
            <person name="Levesque L."/>
            <person name="Li R."/>
            <person name="Lin C.F."/>
            <person name="Lin M.F."/>
            <person name="Lindblad-Toh K."/>
            <person name="Llopart A."/>
            <person name="Long M."/>
            <person name="Low L."/>
            <person name="Lozovsky E."/>
            <person name="Lu J."/>
            <person name="Luo M."/>
            <person name="Machado C.A."/>
            <person name="Makalowski W."/>
            <person name="Marzo M."/>
            <person name="Matsuda M."/>
            <person name="Matzkin L."/>
            <person name="McAllister B."/>
            <person name="McBride C.S."/>
            <person name="McKernan B."/>
            <person name="McKernan K."/>
            <person name="Mendez-Lago M."/>
            <person name="Minx P."/>
            <person name="Mollenhauer M.U."/>
            <person name="Montooth K."/>
            <person name="Mount S.M."/>
            <person name="Mu X."/>
            <person name="Myers E."/>
            <person name="Negre B."/>
            <person name="Newfeld S."/>
            <person name="Nielsen R."/>
            <person name="Noor M.A."/>
            <person name="O'Grady P."/>
            <person name="Pachter L."/>
            <person name="Papaceit M."/>
            <person name="Parisi M.J."/>
            <person name="Parisi M."/>
            <person name="Parts L."/>
            <person name="Pedersen J.S."/>
            <person name="Pesole G."/>
            <person name="Phillippy A.M."/>
            <person name="Ponting C.P."/>
            <person name="Pop M."/>
            <person name="Porcelli D."/>
            <person name="Powell J.R."/>
            <person name="Prohaska S."/>
            <person name="Pruitt K."/>
            <person name="Puig M."/>
            <person name="Quesneville H."/>
            <person name="Ram K.R."/>
            <person name="Rand D."/>
            <person name="Rasmussen M.D."/>
            <person name="Reed L.K."/>
            <person name="Reenan R."/>
            <person name="Reily A."/>
            <person name="Remington K.A."/>
            <person name="Rieger T.T."/>
            <person name="Ritchie M.G."/>
            <person name="Robin C."/>
            <person name="Rogers Y.H."/>
            <person name="Rohde C."/>
            <person name="Rozas J."/>
            <person name="Rubenfield M.J."/>
            <person name="Ruiz A."/>
            <person name="Russo S."/>
            <person name="Salzberg S.L."/>
            <person name="Sanchez-Gracia A."/>
            <person name="Saranga D.J."/>
            <person name="Sato H."/>
            <person name="Schaeffer S.W."/>
            <person name="Schatz M.C."/>
            <person name="Schlenke T."/>
            <person name="Schwartz R."/>
            <person name="Segarra C."/>
            <person name="Singh R.S."/>
            <person name="Sirot L."/>
            <person name="Sirota M."/>
            <person name="Sisneros N.B."/>
            <person name="Smith C.D."/>
            <person name="Smith T.F."/>
            <person name="Spieth J."/>
            <person name="Stage D.E."/>
            <person name="Stark A."/>
            <person name="Stephan W."/>
            <person name="Strausberg R.L."/>
            <person name="Strempel S."/>
            <person name="Sturgill D."/>
            <person name="Sutton G."/>
            <person name="Sutton G.G."/>
            <person name="Tao W."/>
            <person name="Teichmann S."/>
            <person name="Tobari Y.N."/>
            <person name="Tomimura Y."/>
            <person name="Tsolas J.M."/>
            <person name="Valente V.L."/>
            <person name="Venter E."/>
            <person name="Venter J.C."/>
            <person name="Vicario S."/>
            <person name="Vieira F.G."/>
            <person name="Vilella A.J."/>
            <person name="Villasante A."/>
            <person name="Walenz B."/>
            <person name="Wang J."/>
            <person name="Wasserman M."/>
            <person name="Watts T."/>
            <person name="Wilson D."/>
            <person name="Wilson R.K."/>
            <person name="Wing R.A."/>
            <person name="Wolfner M.F."/>
            <person name="Wong A."/>
            <person name="Wong G.K."/>
            <person name="Wu C.I."/>
            <person name="Wu G."/>
            <person name="Yamamoto D."/>
            <person name="Yang H.P."/>
            <person name="Yang S.P."/>
            <person name="Yorke J.A."/>
            <person name="Yoshida K."/>
            <person name="Zdobnov E."/>
            <person name="Zhang P."/>
            <person name="Zhang Y."/>
            <person name="Zimin A.V."/>
            <person name="Baldwin J."/>
            <person name="Abdouelleil A."/>
            <person name="Abdulkadir J."/>
            <person name="Abebe A."/>
            <person name="Abera B."/>
            <person name="Abreu J."/>
            <person name="Acer S.C."/>
            <person name="Aftuck L."/>
            <person name="Alexander A."/>
            <person name="An P."/>
            <person name="Anderson E."/>
            <person name="Anderson S."/>
            <person name="Arachi H."/>
            <person name="Azer M."/>
            <person name="Bachantsang P."/>
            <person name="Barry A."/>
            <person name="Bayul T."/>
            <person name="Berlin A."/>
            <person name="Bessette D."/>
            <person name="Bloom T."/>
            <person name="Blye J."/>
            <person name="Boguslavskiy L."/>
            <person name="Bonnet C."/>
            <person name="Boukhgalter B."/>
            <person name="Bourzgui I."/>
            <person name="Brown A."/>
            <person name="Cahill P."/>
            <person name="Channer S."/>
            <person name="Cheshatsang Y."/>
            <person name="Chuda L."/>
            <person name="Citroen M."/>
            <person name="Collymore A."/>
            <person name="Cooke P."/>
            <person name="Costello M."/>
            <person name="D'Aco K."/>
            <person name="Daza R."/>
            <person name="De Haan G."/>
            <person name="DeGray S."/>
            <person name="DeMaso C."/>
            <person name="Dhargay N."/>
            <person name="Dooley K."/>
            <person name="Dooley E."/>
            <person name="Doricent M."/>
            <person name="Dorje P."/>
            <person name="Dorjee K."/>
            <person name="Dupes A."/>
            <person name="Elong R."/>
            <person name="Falk J."/>
            <person name="Farina A."/>
            <person name="Faro S."/>
            <person name="Ferguson D."/>
            <person name="Fisher S."/>
            <person name="Foley C.D."/>
            <person name="Franke A."/>
            <person name="Friedrich D."/>
            <person name="Gadbois L."/>
            <person name="Gearin G."/>
            <person name="Gearin C.R."/>
            <person name="Giannoukos G."/>
            <person name="Goode T."/>
            <person name="Graham J."/>
            <person name="Grandbois E."/>
            <person name="Grewal S."/>
            <person name="Gyaltsen K."/>
            <person name="Hafez N."/>
            <person name="Hagos B."/>
            <person name="Hall J."/>
            <person name="Henson C."/>
            <person name="Hollinger A."/>
            <person name="Honan T."/>
            <person name="Huard M.D."/>
            <person name="Hughes L."/>
            <person name="Hurhula B."/>
            <person name="Husby M.E."/>
            <person name="Kamat A."/>
            <person name="Kanga B."/>
            <person name="Kashin S."/>
            <person name="Khazanovich D."/>
            <person name="Kisner P."/>
            <person name="Lance K."/>
            <person name="Lara M."/>
            <person name="Lee W."/>
            <person name="Lennon N."/>
            <person name="Letendre F."/>
            <person name="LeVine R."/>
            <person name="Lipovsky A."/>
            <person name="Liu X."/>
            <person name="Liu J."/>
            <person name="Liu S."/>
            <person name="Lokyitsang T."/>
            <person name="Lokyitsang Y."/>
            <person name="Lubonja R."/>
            <person name="Lui A."/>
            <person name="MacDonald P."/>
            <person name="Magnisalis V."/>
            <person name="Maru K."/>
            <person name="Matthews C."/>
            <person name="McCusker W."/>
            <person name="McDonough S."/>
            <person name="Mehta T."/>
            <person name="Meldrim J."/>
            <person name="Meneus L."/>
            <person name="Mihai O."/>
            <person name="Mihalev A."/>
            <person name="Mihova T."/>
            <person name="Mittelman R."/>
            <person name="Mlenga V."/>
            <person name="Montmayeur A."/>
            <person name="Mulrain L."/>
            <person name="Navidi A."/>
            <person name="Naylor J."/>
            <person name="Negash T."/>
            <person name="Nguyen T."/>
            <person name="Nguyen N."/>
            <person name="Nicol R."/>
            <person name="Norbu C."/>
            <person name="Norbu N."/>
            <person name="Novod N."/>
            <person name="O'Neill B."/>
            <person name="Osman S."/>
            <person name="Markiewicz E."/>
            <person name="Oyono O.L."/>
            <person name="Patti C."/>
            <person name="Phunkhang P."/>
            <person name="Pierre F."/>
            <person name="Priest M."/>
            <person name="Raghuraman S."/>
            <person name="Rege F."/>
            <person name="Reyes R."/>
            <person name="Rise C."/>
            <person name="Rogov P."/>
            <person name="Ross K."/>
            <person name="Ryan E."/>
            <person name="Settipalli S."/>
            <person name="Shea T."/>
            <person name="Sherpa N."/>
            <person name="Shi L."/>
            <person name="Shih D."/>
            <person name="Sparrow T."/>
            <person name="Spaulding J."/>
            <person name="Stalker J."/>
            <person name="Stange-Thomann N."/>
            <person name="Stavropoulos S."/>
            <person name="Stone C."/>
            <person name="Strader C."/>
            <person name="Tesfaye S."/>
            <person name="Thomson T."/>
            <person name="Thoulutsang Y."/>
            <person name="Thoulutsang D."/>
            <person name="Topham K."/>
            <person name="Topping I."/>
            <person name="Tsamla T."/>
            <person name="Vassiliev H."/>
            <person name="Vo A."/>
            <person name="Wangchuk T."/>
            <person name="Wangdi T."/>
            <person name="Weiand M."/>
            <person name="Wilkinson J."/>
            <person name="Wilson A."/>
            <person name="Yadav S."/>
            <person name="Young G."/>
            <person name="Yu Q."/>
            <person name="Zembek L."/>
            <person name="Zhong D."/>
            <person name="Zimmer A."/>
            <person name="Zwirko Z."/>
            <person name="Jaffe D.B."/>
            <person name="Alvarez P."/>
            <person name="Brockman W."/>
            <person name="Butler J."/>
            <person name="Chin C."/>
            <person name="Gnerre S."/>
            <person name="Grabherr M."/>
            <person name="Kleber M."/>
            <person name="Mauceli E."/>
            <person name="MacCallum I."/>
        </authorList>
    </citation>
    <scope>NUCLEOTIDE SEQUENCE [LARGE SCALE GENOMIC DNA]</scope>
    <source>
        <strain evidence="3">Tucson 15010-1051.87</strain>
    </source>
</reference>
<evidence type="ECO:0000313" key="3">
    <source>
        <dbReference type="Proteomes" id="UP000008792"/>
    </source>
</evidence>
<evidence type="ECO:0008006" key="4">
    <source>
        <dbReference type="Google" id="ProtNLM"/>
    </source>
</evidence>
<name>B4LN86_DROVI</name>
<accession>B4LN86</accession>
<dbReference type="InParanoid" id="B4LN86"/>
<dbReference type="Proteomes" id="UP000008792">
    <property type="component" value="Unassembled WGS sequence"/>
</dbReference>
<dbReference type="EMBL" id="CH940648">
    <property type="protein sequence ID" value="EDW60090.2"/>
    <property type="molecule type" value="Genomic_DNA"/>
</dbReference>
<dbReference type="Pfam" id="PF06477">
    <property type="entry name" value="DUF1091"/>
    <property type="match status" value="1"/>
</dbReference>
<gene>
    <name evidence="2" type="primary">Dvir\GJ21291</name>
    <name evidence="2" type="ORF">Dvir_GJ21291</name>
</gene>
<dbReference type="eggNOG" id="ENOG502T8XE">
    <property type="taxonomic scope" value="Eukaryota"/>
</dbReference>
<dbReference type="InterPro" id="IPR010512">
    <property type="entry name" value="DUF1091"/>
</dbReference>
<sequence length="180" mass="20888">MDIRLLVIGMLIPLLALKLSLNEAVIFKFTNVVCENHNKTWITVHWCRLRAISRNKTTFNLNVTLNYPVDHPVNIRGQLLQKANGYKPWLFSANIDACRFMKRAYNPLAILVFKLFKEFSNFNHSCPYVGPIIIQDFYLRVDKIPNAMPTGDYLLVLAFSFSKKPQITTKVYFVFVEDLL</sequence>
<protein>
    <recommendedName>
        <fullName evidence="4">MD-2-related lipid-recognition domain-containing protein</fullName>
    </recommendedName>
</protein>
<feature type="signal peptide" evidence="1">
    <location>
        <begin position="1"/>
        <end position="24"/>
    </location>
</feature>
<dbReference type="PANTHER" id="PTHR20898">
    <property type="entry name" value="DAEDALUS ON 3-RELATED-RELATED"/>
    <property type="match status" value="1"/>
</dbReference>
<dbReference type="OrthoDB" id="7940892at2759"/>
<dbReference type="AlphaFoldDB" id="B4LN86"/>
<proteinExistence type="predicted"/>
<dbReference type="HOGENOM" id="CLU_083433_0_0_1"/>
<keyword evidence="3" id="KW-1185">Reference proteome</keyword>
<evidence type="ECO:0000256" key="1">
    <source>
        <dbReference type="SAM" id="SignalP"/>
    </source>
</evidence>
<keyword evidence="1" id="KW-0732">Signal</keyword>
<evidence type="ECO:0000313" key="2">
    <source>
        <dbReference type="EMBL" id="EDW60090.2"/>
    </source>
</evidence>
<organism evidence="2 3">
    <name type="scientific">Drosophila virilis</name>
    <name type="common">Fruit fly</name>
    <dbReference type="NCBI Taxonomy" id="7244"/>
    <lineage>
        <taxon>Eukaryota</taxon>
        <taxon>Metazoa</taxon>
        <taxon>Ecdysozoa</taxon>
        <taxon>Arthropoda</taxon>
        <taxon>Hexapoda</taxon>
        <taxon>Insecta</taxon>
        <taxon>Pterygota</taxon>
        <taxon>Neoptera</taxon>
        <taxon>Endopterygota</taxon>
        <taxon>Diptera</taxon>
        <taxon>Brachycera</taxon>
        <taxon>Muscomorpha</taxon>
        <taxon>Ephydroidea</taxon>
        <taxon>Drosophilidae</taxon>
        <taxon>Drosophila</taxon>
    </lineage>
</organism>